<proteinExistence type="predicted"/>
<accession>A0A3B0V750</accession>
<keyword evidence="1" id="KW-0315">Glutamine amidotransferase</keyword>
<evidence type="ECO:0000313" key="3">
    <source>
        <dbReference type="EMBL" id="VAW39405.1"/>
    </source>
</evidence>
<feature type="domain" description="CobQ/CobB/MinD/ParA nucleotide binding" evidence="2">
    <location>
        <begin position="22"/>
        <end position="123"/>
    </location>
</feature>
<dbReference type="PANTHER" id="PTHR21343:SF1">
    <property type="entry name" value="COBYRIC ACID SYNTHASE"/>
    <property type="match status" value="1"/>
</dbReference>
<name>A0A3B0V750_9ZZZZ</name>
<dbReference type="AlphaFoldDB" id="A0A3B0V750"/>
<dbReference type="UniPathway" id="UPA00148"/>
<reference evidence="3" key="1">
    <citation type="submission" date="2018-06" db="EMBL/GenBank/DDBJ databases">
        <authorList>
            <person name="Zhirakovskaya E."/>
        </authorList>
    </citation>
    <scope>NUCLEOTIDE SEQUENCE</scope>
</reference>
<dbReference type="InterPro" id="IPR027417">
    <property type="entry name" value="P-loop_NTPase"/>
</dbReference>
<evidence type="ECO:0000256" key="1">
    <source>
        <dbReference type="ARBA" id="ARBA00022962"/>
    </source>
</evidence>
<dbReference type="SUPFAM" id="SSF52540">
    <property type="entry name" value="P-loop containing nucleoside triphosphate hydrolases"/>
    <property type="match status" value="1"/>
</dbReference>
<dbReference type="GO" id="GO:0051921">
    <property type="term" value="F:adenosylcobyric acid synthase (glutamine-hydrolyzing) activity"/>
    <property type="evidence" value="ECO:0007669"/>
    <property type="project" value="UniProtKB-EC"/>
</dbReference>
<dbReference type="GO" id="GO:0009236">
    <property type="term" value="P:cobalamin biosynthetic process"/>
    <property type="evidence" value="ECO:0007669"/>
    <property type="project" value="UniProtKB-UniPathway"/>
</dbReference>
<dbReference type="EMBL" id="UOEY01000071">
    <property type="protein sequence ID" value="VAW39405.1"/>
    <property type="molecule type" value="Genomic_DNA"/>
</dbReference>
<dbReference type="PANTHER" id="PTHR21343">
    <property type="entry name" value="DETHIOBIOTIN SYNTHETASE"/>
    <property type="match status" value="1"/>
</dbReference>
<dbReference type="InterPro" id="IPR002586">
    <property type="entry name" value="CobQ/CobB/MinD/ParA_Nub-bd_dom"/>
</dbReference>
<keyword evidence="3" id="KW-0436">Ligase</keyword>
<organism evidence="3">
    <name type="scientific">hydrothermal vent metagenome</name>
    <dbReference type="NCBI Taxonomy" id="652676"/>
    <lineage>
        <taxon>unclassified sequences</taxon>
        <taxon>metagenomes</taxon>
        <taxon>ecological metagenomes</taxon>
    </lineage>
</organism>
<dbReference type="Pfam" id="PF01656">
    <property type="entry name" value="CbiA"/>
    <property type="match status" value="1"/>
</dbReference>
<gene>
    <name evidence="3" type="ORF">MNBD_DELTA04-1186</name>
</gene>
<protein>
    <submittedName>
        <fullName evidence="3">Cobyric acid synthase</fullName>
        <ecNumber evidence="3">6.3.5.10</ecNumber>
    </submittedName>
</protein>
<feature type="non-terminal residue" evidence="3">
    <location>
        <position position="170"/>
    </location>
</feature>
<dbReference type="EC" id="6.3.5.10" evidence="3"/>
<sequence length="170" mass="18431">MAAKEAKNRETGGKAPGNARAIMFLGTGSDVGKSIAATAFCRILRRRGCRVAPFKAQNMSNNSYVTVEGGEIGRAQVVQAEAAGVMPSVHMNPVLLKPSSEHGTQVILRGKVFGQMDAMEYYAMKPRLRQAVMSSYGRLAREYDTIVLEGAGSCCEMNLKQHDLVNFQMA</sequence>
<dbReference type="Gene3D" id="3.40.50.300">
    <property type="entry name" value="P-loop containing nucleotide triphosphate hydrolases"/>
    <property type="match status" value="1"/>
</dbReference>
<evidence type="ECO:0000259" key="2">
    <source>
        <dbReference type="Pfam" id="PF01656"/>
    </source>
</evidence>